<dbReference type="KEGG" id="snw:BBN63_11445"/>
<dbReference type="Proteomes" id="UP000189677">
    <property type="component" value="Chromosome"/>
</dbReference>
<sequence length="172" mass="18490">MNALMLPLWKATEAGDPEILPENLPAELRDLIDGGWRTGPAGALLLDGCYGDGSGWRSDWQAADIAQHELAVNDVGIPCGDLPEEREAFLRGAVARSREFADAALRAANGLPAADTLVAIVSVGVDDDFLTHGATVKFATERGGFPETYAELDRFRFEAMAVLDAHEDRARP</sequence>
<keyword evidence="2" id="KW-1185">Reference proteome</keyword>
<gene>
    <name evidence="1" type="ORF">BBN63_11445</name>
</gene>
<dbReference type="AlphaFoldDB" id="A0A1U9QR66"/>
<reference evidence="1 2" key="1">
    <citation type="submission" date="2016-11" db="EMBL/GenBank/DDBJ databases">
        <title>Complete genome sequence of Streptomyces niveus SCSIO 3406.</title>
        <authorList>
            <person name="Zhu Q."/>
            <person name="Cheng W."/>
            <person name="Song Y."/>
            <person name="Li Q."/>
            <person name="Ju J."/>
        </authorList>
    </citation>
    <scope>NUCLEOTIDE SEQUENCE [LARGE SCALE GENOMIC DNA]</scope>
    <source>
        <strain evidence="1 2">SCSIO 3406</strain>
    </source>
</reference>
<protein>
    <submittedName>
        <fullName evidence="1">Uncharacterized protein</fullName>
    </submittedName>
</protein>
<proteinExistence type="predicted"/>
<accession>A0A1U9QR66</accession>
<evidence type="ECO:0000313" key="2">
    <source>
        <dbReference type="Proteomes" id="UP000189677"/>
    </source>
</evidence>
<dbReference type="EMBL" id="CP018047">
    <property type="protein sequence ID" value="AQU66768.1"/>
    <property type="molecule type" value="Genomic_DNA"/>
</dbReference>
<organism evidence="1 2">
    <name type="scientific">Streptomyces niveus</name>
    <name type="common">Streptomyces spheroides</name>
    <dbReference type="NCBI Taxonomy" id="193462"/>
    <lineage>
        <taxon>Bacteria</taxon>
        <taxon>Bacillati</taxon>
        <taxon>Actinomycetota</taxon>
        <taxon>Actinomycetes</taxon>
        <taxon>Kitasatosporales</taxon>
        <taxon>Streptomycetaceae</taxon>
        <taxon>Streptomyces</taxon>
    </lineage>
</organism>
<evidence type="ECO:0000313" key="1">
    <source>
        <dbReference type="EMBL" id="AQU66768.1"/>
    </source>
</evidence>
<name>A0A1U9QR66_STRNV</name>